<dbReference type="InterPro" id="IPR051783">
    <property type="entry name" value="NAD(P)-dependent_oxidoreduct"/>
</dbReference>
<dbReference type="GO" id="GO:0004029">
    <property type="term" value="F:aldehyde dehydrogenase (NAD+) activity"/>
    <property type="evidence" value="ECO:0007669"/>
    <property type="project" value="TreeGrafter"/>
</dbReference>
<dbReference type="Proteomes" id="UP000190541">
    <property type="component" value="Unassembled WGS sequence"/>
</dbReference>
<protein>
    <submittedName>
        <fullName evidence="2">Nucleoside-diphosphate-sugar epimerase</fullName>
    </submittedName>
</protein>
<dbReference type="OrthoDB" id="751203at2"/>
<dbReference type="PANTHER" id="PTHR48079">
    <property type="entry name" value="PROTEIN YEEZ"/>
    <property type="match status" value="1"/>
</dbReference>
<dbReference type="STRING" id="623280.SAMN05660226_00993"/>
<dbReference type="AlphaFoldDB" id="A0A1T5AR70"/>
<accession>A0A1T5AR70</accession>
<evidence type="ECO:0000259" key="1">
    <source>
        <dbReference type="Pfam" id="PF02558"/>
    </source>
</evidence>
<feature type="domain" description="Ketopantoate reductase N-terminal" evidence="1">
    <location>
        <begin position="6"/>
        <end position="81"/>
    </location>
</feature>
<dbReference type="GO" id="GO:0005737">
    <property type="term" value="C:cytoplasm"/>
    <property type="evidence" value="ECO:0007669"/>
    <property type="project" value="TreeGrafter"/>
</dbReference>
<name>A0A1T5AR70_9SPHI</name>
<proteinExistence type="predicted"/>
<reference evidence="2 3" key="1">
    <citation type="submission" date="2017-02" db="EMBL/GenBank/DDBJ databases">
        <authorList>
            <person name="Peterson S.W."/>
        </authorList>
    </citation>
    <scope>NUCLEOTIDE SEQUENCE [LARGE SCALE GENOMIC DNA]</scope>
    <source>
        <strain evidence="2 3">DSM 22899</strain>
    </source>
</reference>
<dbReference type="InterPro" id="IPR036291">
    <property type="entry name" value="NAD(P)-bd_dom_sf"/>
</dbReference>
<dbReference type="PANTHER" id="PTHR48079:SF6">
    <property type="entry name" value="NAD(P)-BINDING DOMAIN-CONTAINING PROTEIN-RELATED"/>
    <property type="match status" value="1"/>
</dbReference>
<dbReference type="Gene3D" id="3.40.50.720">
    <property type="entry name" value="NAD(P)-binding Rossmann-like Domain"/>
    <property type="match status" value="1"/>
</dbReference>
<evidence type="ECO:0000313" key="3">
    <source>
        <dbReference type="Proteomes" id="UP000190541"/>
    </source>
</evidence>
<sequence length="265" mass="29517">MSAKKVLIIGCGWVGTYVATHLVNGGHQVWATCTSEDKAARLVQLGLKAHVANFDIENKVAGIREAVFDVVIISVPITHKDTMEVVERRFFRLRVFLETHSFGQSMFFGSVGIYPKVDARIAEDTFAAEELEPKLLLGESMLRLAFPDLNILRLGGLFGQERVMAKYFVGKVCEIGYQTANFVHVEDVYGIIRAMMAARSQGKTYNVVCPEHPLKKDVIDVSATKYGYGLPAAFSEADKTAKMVLPDRLVADLGYRFVYRSPLQF</sequence>
<dbReference type="Pfam" id="PF02558">
    <property type="entry name" value="ApbA"/>
    <property type="match status" value="1"/>
</dbReference>
<dbReference type="InterPro" id="IPR013332">
    <property type="entry name" value="KPR_N"/>
</dbReference>
<keyword evidence="3" id="KW-1185">Reference proteome</keyword>
<organism evidence="2 3">
    <name type="scientific">Parapedobacter luteus</name>
    <dbReference type="NCBI Taxonomy" id="623280"/>
    <lineage>
        <taxon>Bacteria</taxon>
        <taxon>Pseudomonadati</taxon>
        <taxon>Bacteroidota</taxon>
        <taxon>Sphingobacteriia</taxon>
        <taxon>Sphingobacteriales</taxon>
        <taxon>Sphingobacteriaceae</taxon>
        <taxon>Parapedobacter</taxon>
    </lineage>
</organism>
<dbReference type="SUPFAM" id="SSF51735">
    <property type="entry name" value="NAD(P)-binding Rossmann-fold domains"/>
    <property type="match status" value="1"/>
</dbReference>
<gene>
    <name evidence="2" type="ORF">SAMN05660226_00993</name>
</gene>
<dbReference type="RefSeq" id="WP_079715702.1">
    <property type="nucleotide sequence ID" value="NZ_FUYS01000002.1"/>
</dbReference>
<dbReference type="EMBL" id="FUYS01000002">
    <property type="protein sequence ID" value="SKB37327.1"/>
    <property type="molecule type" value="Genomic_DNA"/>
</dbReference>
<evidence type="ECO:0000313" key="2">
    <source>
        <dbReference type="EMBL" id="SKB37327.1"/>
    </source>
</evidence>